<dbReference type="InterPro" id="IPR036388">
    <property type="entry name" value="WH-like_DNA-bd_sf"/>
</dbReference>
<evidence type="ECO:0000259" key="5">
    <source>
        <dbReference type="PROSITE" id="PS50931"/>
    </source>
</evidence>
<reference evidence="6 7" key="1">
    <citation type="submission" date="2021-04" db="EMBL/GenBank/DDBJ databases">
        <title>Pseudomonas boanensis sp. nov., a bacterium isolated from river water used for household purposes in Boane District, Mozambique.</title>
        <authorList>
            <person name="Nicklasson M."/>
            <person name="Martin-Rodriguez A.J."/>
            <person name="Thorell K."/>
            <person name="Neves L."/>
            <person name="Mussagy A."/>
            <person name="Rydberg H.A."/>
            <person name="Hernroth B."/>
            <person name="Svensson-Stadler L."/>
            <person name="Sjoling A."/>
        </authorList>
    </citation>
    <scope>NUCLEOTIDE SEQUENCE [LARGE SCALE GENOMIC DNA]</scope>
    <source>
        <strain evidence="6 7">DB1</strain>
    </source>
</reference>
<dbReference type="Gene3D" id="1.10.10.10">
    <property type="entry name" value="Winged helix-like DNA-binding domain superfamily/Winged helix DNA-binding domain"/>
    <property type="match status" value="1"/>
</dbReference>
<dbReference type="EMBL" id="JAGTIS010000017">
    <property type="protein sequence ID" value="MBT8768874.1"/>
    <property type="molecule type" value="Genomic_DNA"/>
</dbReference>
<evidence type="ECO:0000256" key="3">
    <source>
        <dbReference type="ARBA" id="ARBA00023125"/>
    </source>
</evidence>
<dbReference type="SUPFAM" id="SSF53850">
    <property type="entry name" value="Periplasmic binding protein-like II"/>
    <property type="match status" value="1"/>
</dbReference>
<dbReference type="InterPro" id="IPR036390">
    <property type="entry name" value="WH_DNA-bd_sf"/>
</dbReference>
<dbReference type="Gene3D" id="3.40.190.10">
    <property type="entry name" value="Periplasmic binding protein-like II"/>
    <property type="match status" value="2"/>
</dbReference>
<protein>
    <submittedName>
        <fullName evidence="6">LysR family transcriptional regulator</fullName>
    </submittedName>
</protein>
<organism evidence="6 7">
    <name type="scientific">Metapseudomonas boanensis</name>
    <dbReference type="NCBI Taxonomy" id="2822138"/>
    <lineage>
        <taxon>Bacteria</taxon>
        <taxon>Pseudomonadati</taxon>
        <taxon>Pseudomonadota</taxon>
        <taxon>Gammaproteobacteria</taxon>
        <taxon>Pseudomonadales</taxon>
        <taxon>Pseudomonadaceae</taxon>
        <taxon>Metapseudomonas</taxon>
    </lineage>
</organism>
<name>A0ABS5XMD5_9GAMM</name>
<evidence type="ECO:0000256" key="2">
    <source>
        <dbReference type="ARBA" id="ARBA00023015"/>
    </source>
</evidence>
<dbReference type="SUPFAM" id="SSF46785">
    <property type="entry name" value="Winged helix' DNA-binding domain"/>
    <property type="match status" value="1"/>
</dbReference>
<comment type="similarity">
    <text evidence="1">Belongs to the LysR transcriptional regulatory family.</text>
</comment>
<keyword evidence="7" id="KW-1185">Reference proteome</keyword>
<accession>A0ABS5XMD5</accession>
<evidence type="ECO:0000256" key="1">
    <source>
        <dbReference type="ARBA" id="ARBA00009437"/>
    </source>
</evidence>
<feature type="domain" description="HTH lysR-type" evidence="5">
    <location>
        <begin position="9"/>
        <end position="66"/>
    </location>
</feature>
<keyword evidence="3" id="KW-0238">DNA-binding</keyword>
<dbReference type="RefSeq" id="WP_215379932.1">
    <property type="nucleotide sequence ID" value="NZ_JAGTIS010000017.1"/>
</dbReference>
<dbReference type="InterPro" id="IPR000847">
    <property type="entry name" value="LysR_HTH_N"/>
</dbReference>
<dbReference type="CDD" id="cd08464">
    <property type="entry name" value="PBP2_DntR_like_2"/>
    <property type="match status" value="1"/>
</dbReference>
<dbReference type="PANTHER" id="PTHR30118">
    <property type="entry name" value="HTH-TYPE TRANSCRIPTIONAL REGULATOR LEUO-RELATED"/>
    <property type="match status" value="1"/>
</dbReference>
<evidence type="ECO:0000256" key="4">
    <source>
        <dbReference type="ARBA" id="ARBA00023163"/>
    </source>
</evidence>
<comment type="caution">
    <text evidence="6">The sequence shown here is derived from an EMBL/GenBank/DDBJ whole genome shotgun (WGS) entry which is preliminary data.</text>
</comment>
<dbReference type="Pfam" id="PF03466">
    <property type="entry name" value="LysR_substrate"/>
    <property type="match status" value="1"/>
</dbReference>
<dbReference type="InterPro" id="IPR050389">
    <property type="entry name" value="LysR-type_TF"/>
</dbReference>
<dbReference type="PANTHER" id="PTHR30118:SF15">
    <property type="entry name" value="TRANSCRIPTIONAL REGULATORY PROTEIN"/>
    <property type="match status" value="1"/>
</dbReference>
<proteinExistence type="inferred from homology"/>
<dbReference type="Proteomes" id="UP001519667">
    <property type="component" value="Unassembled WGS sequence"/>
</dbReference>
<gene>
    <name evidence="6" type="ORF">J7302_22470</name>
</gene>
<dbReference type="InterPro" id="IPR005119">
    <property type="entry name" value="LysR_subst-bd"/>
</dbReference>
<evidence type="ECO:0000313" key="7">
    <source>
        <dbReference type="Proteomes" id="UP001519667"/>
    </source>
</evidence>
<dbReference type="PRINTS" id="PR00039">
    <property type="entry name" value="HTHLYSR"/>
</dbReference>
<evidence type="ECO:0000313" key="6">
    <source>
        <dbReference type="EMBL" id="MBT8768874.1"/>
    </source>
</evidence>
<dbReference type="Pfam" id="PF00126">
    <property type="entry name" value="HTH_1"/>
    <property type="match status" value="1"/>
</dbReference>
<keyword evidence="2" id="KW-0805">Transcription regulation</keyword>
<sequence>MNKMNIVDVDLNLLKVFEALHDEASASRAALRLGITQSAVSAALRRLRNLYDDPLFVRTGRGLAPTLRANQLKPLIGEAMNKCRQSLTLLDPHASNYTGRAVTLGLSDDFEIAYGQRLIAEVRSQAPGLRLIFRQTHSQIVANALIERSIDLAITAGGFNERMLSRQVLAEGDYRCLVDAHSLMPGQDSLSVEEFVEREQILVSSGGFIGIVDEALATLGRTRRISASTTHFAALSYLLQGTAAIATIPSHAAEAVSRATGLAMLPCPLTLPGYPIELGWRTVAQVDTAVLRVREAIAGCFAKER</sequence>
<keyword evidence="4" id="KW-0804">Transcription</keyword>
<dbReference type="PROSITE" id="PS50931">
    <property type="entry name" value="HTH_LYSR"/>
    <property type="match status" value="1"/>
</dbReference>